<reference evidence="1 2" key="1">
    <citation type="journal article" date="2014" name="Genome Biol. Evol.">
        <title>The genome of the myxosporean Thelohanellus kitauei shows adaptations to nutrient acquisition within its fish host.</title>
        <authorList>
            <person name="Yang Y."/>
            <person name="Xiong J."/>
            <person name="Zhou Z."/>
            <person name="Huo F."/>
            <person name="Miao W."/>
            <person name="Ran C."/>
            <person name="Liu Y."/>
            <person name="Zhang J."/>
            <person name="Feng J."/>
            <person name="Wang M."/>
            <person name="Wang M."/>
            <person name="Wang L."/>
            <person name="Yao B."/>
        </authorList>
    </citation>
    <scope>NUCLEOTIDE SEQUENCE [LARGE SCALE GENOMIC DNA]</scope>
    <source>
        <strain evidence="1">Wuqing</strain>
    </source>
</reference>
<sequence>MALRIFILHDKRIHQLIGNQEYVKAIHRRISEITYLINDSKFEENELNHDWASGSMIIFIPGCLLKYVVEIRHLTNNIEGLTPLFFLNMMTCNQVKRIQTFETHTPETEYLSRRQKI</sequence>
<evidence type="ECO:0000313" key="1">
    <source>
        <dbReference type="EMBL" id="KII62091.1"/>
    </source>
</evidence>
<dbReference type="EMBL" id="JWZT01005111">
    <property type="protein sequence ID" value="KII62091.1"/>
    <property type="molecule type" value="Genomic_DNA"/>
</dbReference>
<proteinExistence type="predicted"/>
<dbReference type="Proteomes" id="UP000031668">
    <property type="component" value="Unassembled WGS sequence"/>
</dbReference>
<accession>A0A0C2MKF7</accession>
<comment type="caution">
    <text evidence="1">The sequence shown here is derived from an EMBL/GenBank/DDBJ whole genome shotgun (WGS) entry which is preliminary data.</text>
</comment>
<dbReference type="AlphaFoldDB" id="A0A0C2MKF7"/>
<evidence type="ECO:0000313" key="2">
    <source>
        <dbReference type="Proteomes" id="UP000031668"/>
    </source>
</evidence>
<organism evidence="1 2">
    <name type="scientific">Thelohanellus kitauei</name>
    <name type="common">Myxosporean</name>
    <dbReference type="NCBI Taxonomy" id="669202"/>
    <lineage>
        <taxon>Eukaryota</taxon>
        <taxon>Metazoa</taxon>
        <taxon>Cnidaria</taxon>
        <taxon>Myxozoa</taxon>
        <taxon>Myxosporea</taxon>
        <taxon>Bivalvulida</taxon>
        <taxon>Platysporina</taxon>
        <taxon>Myxobolidae</taxon>
        <taxon>Thelohanellus</taxon>
    </lineage>
</organism>
<name>A0A0C2MKF7_THEKT</name>
<protein>
    <submittedName>
        <fullName evidence="1">Uncharacterized protein</fullName>
    </submittedName>
</protein>
<keyword evidence="2" id="KW-1185">Reference proteome</keyword>
<gene>
    <name evidence="1" type="ORF">RF11_05520</name>
</gene>